<comment type="caution">
    <text evidence="1">The sequence shown here is derived from an EMBL/GenBank/DDBJ whole genome shotgun (WGS) entry which is preliminary data.</text>
</comment>
<feature type="non-terminal residue" evidence="1">
    <location>
        <position position="36"/>
    </location>
</feature>
<sequence length="36" mass="3958">MTTGEVLLKVENLSVEFDTPRGPVRAVDGVSWQVRA</sequence>
<reference evidence="1 2" key="1">
    <citation type="submission" date="2019-03" db="EMBL/GenBank/DDBJ databases">
        <title>Draft genome sequences of novel Actinobacteria.</title>
        <authorList>
            <person name="Sahin N."/>
            <person name="Ay H."/>
            <person name="Saygin H."/>
        </authorList>
    </citation>
    <scope>NUCLEOTIDE SEQUENCE [LARGE SCALE GENOMIC DNA]</scope>
    <source>
        <strain evidence="1 2">JCM 30547</strain>
    </source>
</reference>
<keyword evidence="2" id="KW-1185">Reference proteome</keyword>
<protein>
    <submittedName>
        <fullName evidence="1">Methionine ABC transporter ATP-binding protein</fullName>
    </submittedName>
</protein>
<dbReference type="GO" id="GO:0005524">
    <property type="term" value="F:ATP binding"/>
    <property type="evidence" value="ECO:0007669"/>
    <property type="project" value="UniProtKB-KW"/>
</dbReference>
<accession>A0A4R4NYP0</accession>
<dbReference type="EMBL" id="SMKA01000451">
    <property type="protein sequence ID" value="TDC14264.1"/>
    <property type="molecule type" value="Genomic_DNA"/>
</dbReference>
<evidence type="ECO:0000313" key="2">
    <source>
        <dbReference type="Proteomes" id="UP000295075"/>
    </source>
</evidence>
<proteinExistence type="predicted"/>
<keyword evidence="1" id="KW-0547">Nucleotide-binding</keyword>
<gene>
    <name evidence="1" type="ORF">E1261_43885</name>
</gene>
<keyword evidence="1" id="KW-0067">ATP-binding</keyword>
<dbReference type="AlphaFoldDB" id="A0A4R4NYP0"/>
<evidence type="ECO:0000313" key="1">
    <source>
        <dbReference type="EMBL" id="TDC14264.1"/>
    </source>
</evidence>
<organism evidence="1 2">
    <name type="scientific">Kribbella albertanoniae</name>
    <dbReference type="NCBI Taxonomy" id="1266829"/>
    <lineage>
        <taxon>Bacteria</taxon>
        <taxon>Bacillati</taxon>
        <taxon>Actinomycetota</taxon>
        <taxon>Actinomycetes</taxon>
        <taxon>Propionibacteriales</taxon>
        <taxon>Kribbellaceae</taxon>
        <taxon>Kribbella</taxon>
    </lineage>
</organism>
<dbReference type="Proteomes" id="UP000295075">
    <property type="component" value="Unassembled WGS sequence"/>
</dbReference>
<name>A0A4R4NYP0_9ACTN</name>